<dbReference type="Proteomes" id="UP000489600">
    <property type="component" value="Unassembled WGS sequence"/>
</dbReference>
<reference evidence="2" key="1">
    <citation type="submission" date="2019-07" db="EMBL/GenBank/DDBJ databases">
        <authorList>
            <person name="Dittberner H."/>
        </authorList>
    </citation>
    <scope>NUCLEOTIDE SEQUENCE [LARGE SCALE GENOMIC DNA]</scope>
</reference>
<sequence>MVQIPGRFNRTAAAFDLAAARARPPCDSSSGSDHSPEETTDLWDLVESFMDREIKVLPEEVPEEENDDKSDDDFEDVKERLRGILENHGNEERRRILVKAVNAIGFIGEKRNLMAFLRNKGFDAGLCKSRWERFGKNTAGKYEYVDIKEGDKNRLIIETNLAGEFEIARPTTRYLSLLAQLPSVFVGTPEELKKLVRIMCFEIRRSMKRAKIHVPPWRRNGYMQAKWFGHYKRTSNEVVTRVKSCGCGPRLGFEEMKTATFNGFKEVERKRSGLKIGRLTVAFSGSEVGI</sequence>
<feature type="region of interest" description="Disordered" evidence="1">
    <location>
        <begin position="20"/>
        <end position="42"/>
    </location>
</feature>
<dbReference type="InterPro" id="IPR006502">
    <property type="entry name" value="PDDEXK-like"/>
</dbReference>
<accession>A0A565AR82</accession>
<protein>
    <recommendedName>
        <fullName evidence="4">DUF506 family protein</fullName>
    </recommendedName>
</protein>
<dbReference type="PANTHER" id="PTHR31579:SF42">
    <property type="entry name" value="DUF506 FAMILY PROTEIN (DUF506)"/>
    <property type="match status" value="1"/>
</dbReference>
<evidence type="ECO:0000313" key="3">
    <source>
        <dbReference type="Proteomes" id="UP000489600"/>
    </source>
</evidence>
<evidence type="ECO:0000256" key="1">
    <source>
        <dbReference type="SAM" id="MobiDB-lite"/>
    </source>
</evidence>
<comment type="caution">
    <text evidence="2">The sequence shown here is derived from an EMBL/GenBank/DDBJ whole genome shotgun (WGS) entry which is preliminary data.</text>
</comment>
<dbReference type="EMBL" id="CABITT030000001">
    <property type="protein sequence ID" value="VVA91054.1"/>
    <property type="molecule type" value="Genomic_DNA"/>
</dbReference>
<name>A0A565AR82_9BRAS</name>
<dbReference type="OrthoDB" id="548115at2759"/>
<evidence type="ECO:0008006" key="4">
    <source>
        <dbReference type="Google" id="ProtNLM"/>
    </source>
</evidence>
<dbReference type="NCBIfam" id="TIGR01615">
    <property type="entry name" value="A_thal_3542"/>
    <property type="match status" value="1"/>
</dbReference>
<dbReference type="AlphaFoldDB" id="A0A565AR82"/>
<keyword evidence="3" id="KW-1185">Reference proteome</keyword>
<proteinExistence type="predicted"/>
<evidence type="ECO:0000313" key="2">
    <source>
        <dbReference type="EMBL" id="VVA91054.1"/>
    </source>
</evidence>
<dbReference type="PANTHER" id="PTHR31579">
    <property type="entry name" value="OS03G0796600 PROTEIN"/>
    <property type="match status" value="1"/>
</dbReference>
<organism evidence="2 3">
    <name type="scientific">Arabis nemorensis</name>
    <dbReference type="NCBI Taxonomy" id="586526"/>
    <lineage>
        <taxon>Eukaryota</taxon>
        <taxon>Viridiplantae</taxon>
        <taxon>Streptophyta</taxon>
        <taxon>Embryophyta</taxon>
        <taxon>Tracheophyta</taxon>
        <taxon>Spermatophyta</taxon>
        <taxon>Magnoliopsida</taxon>
        <taxon>eudicotyledons</taxon>
        <taxon>Gunneridae</taxon>
        <taxon>Pentapetalae</taxon>
        <taxon>rosids</taxon>
        <taxon>malvids</taxon>
        <taxon>Brassicales</taxon>
        <taxon>Brassicaceae</taxon>
        <taxon>Arabideae</taxon>
        <taxon>Arabis</taxon>
    </lineage>
</organism>
<dbReference type="Pfam" id="PF04720">
    <property type="entry name" value="PDDEXK_6"/>
    <property type="match status" value="1"/>
</dbReference>
<gene>
    <name evidence="2" type="ORF">ANE_LOCUS1499</name>
</gene>